<evidence type="ECO:0000313" key="3">
    <source>
        <dbReference type="Proteomes" id="UP001501175"/>
    </source>
</evidence>
<keyword evidence="3" id="KW-1185">Reference proteome</keyword>
<dbReference type="Pfam" id="PF09903">
    <property type="entry name" value="DUF2130"/>
    <property type="match status" value="1"/>
</dbReference>
<name>A0ABP8NBB5_9BACT</name>
<feature type="coiled-coil region" evidence="1">
    <location>
        <begin position="29"/>
        <end position="191"/>
    </location>
</feature>
<dbReference type="EMBL" id="BAABHD010000069">
    <property type="protein sequence ID" value="GAA4462443.1"/>
    <property type="molecule type" value="Genomic_DNA"/>
</dbReference>
<sequence length="412" mass="46817">MNQAFSCPHCHQPIDLEASFTHQVEHQLARKYNQHFADLKAEIKKREEELHRDKLAMQAKEKELQLEVQKAVDTQLKALQAEALQKARSEQQSAIDLLQEELRTKSETVKSLQQKELLLLRQQRELDEQRAALELDVEKRLQSTLAEVERKALEKAREETHLKEEEQQGLINALTAQLDAMKRKIEQGSQQTQGEVQEVALEKLLKDTFPFDEIEEVGKGVNGADLIQAVRNEYGRFCGRIVYESKRTKAFSPAWIDKLKADQQRHNGDIAVLVTDAMPNGTTHFGEIEGVWVCSFSNARALATVLRMGVLKVSEVQTASENKGDKMQRLYEYLTSNEFQQCVRSIVRAFQSMQAGLEQEKRAMKKIWSMREKQINAVIDSTTAMAGSIGGIAEGVMLALPELELDTCEIEI</sequence>
<gene>
    <name evidence="2" type="ORF">GCM10023189_39130</name>
</gene>
<reference evidence="3" key="1">
    <citation type="journal article" date="2019" name="Int. J. Syst. Evol. Microbiol.">
        <title>The Global Catalogue of Microorganisms (GCM) 10K type strain sequencing project: providing services to taxonomists for standard genome sequencing and annotation.</title>
        <authorList>
            <consortium name="The Broad Institute Genomics Platform"/>
            <consortium name="The Broad Institute Genome Sequencing Center for Infectious Disease"/>
            <person name="Wu L."/>
            <person name="Ma J."/>
        </authorList>
    </citation>
    <scope>NUCLEOTIDE SEQUENCE [LARGE SCALE GENOMIC DNA]</scope>
    <source>
        <strain evidence="3">JCM 17927</strain>
    </source>
</reference>
<protein>
    <submittedName>
        <fullName evidence="2">DUF2130 domain-containing protein</fullName>
    </submittedName>
</protein>
<dbReference type="RefSeq" id="WP_345246165.1">
    <property type="nucleotide sequence ID" value="NZ_BAABHD010000069.1"/>
</dbReference>
<proteinExistence type="predicted"/>
<evidence type="ECO:0000256" key="1">
    <source>
        <dbReference type="SAM" id="Coils"/>
    </source>
</evidence>
<evidence type="ECO:0000313" key="2">
    <source>
        <dbReference type="EMBL" id="GAA4462443.1"/>
    </source>
</evidence>
<keyword evidence="1" id="KW-0175">Coiled coil</keyword>
<dbReference type="Proteomes" id="UP001501175">
    <property type="component" value="Unassembled WGS sequence"/>
</dbReference>
<organism evidence="2 3">
    <name type="scientific">Nibrella saemangeumensis</name>
    <dbReference type="NCBI Taxonomy" id="1084526"/>
    <lineage>
        <taxon>Bacteria</taxon>
        <taxon>Pseudomonadati</taxon>
        <taxon>Bacteroidota</taxon>
        <taxon>Cytophagia</taxon>
        <taxon>Cytophagales</taxon>
        <taxon>Spirosomataceae</taxon>
        <taxon>Nibrella</taxon>
    </lineage>
</organism>
<comment type="caution">
    <text evidence="2">The sequence shown here is derived from an EMBL/GenBank/DDBJ whole genome shotgun (WGS) entry which is preliminary data.</text>
</comment>
<accession>A0ABP8NBB5</accession>
<dbReference type="InterPro" id="IPR019219">
    <property type="entry name" value="DUF2130"/>
</dbReference>